<protein>
    <submittedName>
        <fullName evidence="1">Uncharacterized protein</fullName>
    </submittedName>
</protein>
<dbReference type="AlphaFoldDB" id="A0A382DBC2"/>
<name>A0A382DBC2_9ZZZZ</name>
<gene>
    <name evidence="1" type="ORF">METZ01_LOCUS188176</name>
</gene>
<evidence type="ECO:0000313" key="1">
    <source>
        <dbReference type="EMBL" id="SVB35322.1"/>
    </source>
</evidence>
<proteinExistence type="predicted"/>
<organism evidence="1">
    <name type="scientific">marine metagenome</name>
    <dbReference type="NCBI Taxonomy" id="408172"/>
    <lineage>
        <taxon>unclassified sequences</taxon>
        <taxon>metagenomes</taxon>
        <taxon>ecological metagenomes</taxon>
    </lineage>
</organism>
<reference evidence="1" key="1">
    <citation type="submission" date="2018-05" db="EMBL/GenBank/DDBJ databases">
        <authorList>
            <person name="Lanie J.A."/>
            <person name="Ng W.-L."/>
            <person name="Kazmierczak K.M."/>
            <person name="Andrzejewski T.M."/>
            <person name="Davidsen T.M."/>
            <person name="Wayne K.J."/>
            <person name="Tettelin H."/>
            <person name="Glass J.I."/>
            <person name="Rusch D."/>
            <person name="Podicherti R."/>
            <person name="Tsui H.-C.T."/>
            <person name="Winkler M.E."/>
        </authorList>
    </citation>
    <scope>NUCLEOTIDE SEQUENCE</scope>
</reference>
<accession>A0A382DBC2</accession>
<dbReference type="EMBL" id="UINC01038380">
    <property type="protein sequence ID" value="SVB35322.1"/>
    <property type="molecule type" value="Genomic_DNA"/>
</dbReference>
<feature type="non-terminal residue" evidence="1">
    <location>
        <position position="1"/>
    </location>
</feature>
<sequence length="164" mass="19215">EENPELSCITKPTPGMIVYTDLYPLEIKFNETEKTITTRSQYFDQERTVYMDGRTHPNTETRFHEGHSIGQWENNVLVIDTRNFLDHRSPYQNGIPSGAQKHVIERYQLSENGTRMAVEFMLEDPEYILGSMTHKRQLIYSPQLDMSPFNCDLEATRRYLPPQP</sequence>